<evidence type="ECO:0000256" key="5">
    <source>
        <dbReference type="PROSITE-ProRule" id="PRU00309"/>
    </source>
</evidence>
<comment type="caution">
    <text evidence="7">The sequence shown here is derived from an EMBL/GenBank/DDBJ whole genome shotgun (WGS) entry which is preliminary data.</text>
</comment>
<evidence type="ECO:0000256" key="4">
    <source>
        <dbReference type="ARBA" id="ARBA00023125"/>
    </source>
</evidence>
<evidence type="ECO:0000256" key="1">
    <source>
        <dbReference type="ARBA" id="ARBA00022723"/>
    </source>
</evidence>
<dbReference type="GO" id="GO:0003677">
    <property type="term" value="F:DNA binding"/>
    <property type="evidence" value="ECO:0007669"/>
    <property type="project" value="UniProtKB-UniRule"/>
</dbReference>
<feature type="domain" description="THAP-type" evidence="6">
    <location>
        <begin position="1"/>
        <end position="94"/>
    </location>
</feature>
<keyword evidence="4 5" id="KW-0238">DNA-binding</keyword>
<dbReference type="InterPro" id="IPR006612">
    <property type="entry name" value="THAP_Znf"/>
</dbReference>
<evidence type="ECO:0000256" key="2">
    <source>
        <dbReference type="ARBA" id="ARBA00022771"/>
    </source>
</evidence>
<reference evidence="7" key="2">
    <citation type="submission" date="2021-09" db="EMBL/GenBank/DDBJ databases">
        <authorList>
            <person name="Jia N."/>
            <person name="Wang J."/>
            <person name="Shi W."/>
            <person name="Du L."/>
            <person name="Sun Y."/>
            <person name="Zhan W."/>
            <person name="Jiang J."/>
            <person name="Wang Q."/>
            <person name="Zhang B."/>
            <person name="Ji P."/>
            <person name="Sakyi L.B."/>
            <person name="Cui X."/>
            <person name="Yuan T."/>
            <person name="Jiang B."/>
            <person name="Yang W."/>
            <person name="Lam T.T.-Y."/>
            <person name="Chang Q."/>
            <person name="Ding S."/>
            <person name="Wang X."/>
            <person name="Zhu J."/>
            <person name="Ruan X."/>
            <person name="Zhao L."/>
            <person name="Wei J."/>
            <person name="Que T."/>
            <person name="Du C."/>
            <person name="Cheng J."/>
            <person name="Dai P."/>
            <person name="Han X."/>
            <person name="Huang E."/>
            <person name="Gao Y."/>
            <person name="Liu J."/>
            <person name="Shao H."/>
            <person name="Ye R."/>
            <person name="Li L."/>
            <person name="Wei W."/>
            <person name="Wang X."/>
            <person name="Wang C."/>
            <person name="Huo Q."/>
            <person name="Li W."/>
            <person name="Guo W."/>
            <person name="Chen H."/>
            <person name="Chen S."/>
            <person name="Zhou L."/>
            <person name="Zhou L."/>
            <person name="Ni X."/>
            <person name="Tian J."/>
            <person name="Zhou Y."/>
            <person name="Sheng Y."/>
            <person name="Liu T."/>
            <person name="Pan Y."/>
            <person name="Xia L."/>
            <person name="Li J."/>
            <person name="Zhao F."/>
            <person name="Cao W."/>
        </authorList>
    </citation>
    <scope>NUCLEOTIDE SEQUENCE</scope>
    <source>
        <strain evidence="7">Rsan-2018</strain>
        <tissue evidence="7">Larvae</tissue>
    </source>
</reference>
<evidence type="ECO:0000256" key="3">
    <source>
        <dbReference type="ARBA" id="ARBA00022833"/>
    </source>
</evidence>
<accession>A0A9D4PTF7</accession>
<name>A0A9D4PTF7_RHISA</name>
<dbReference type="PROSITE" id="PS50950">
    <property type="entry name" value="ZF_THAP"/>
    <property type="match status" value="1"/>
</dbReference>
<keyword evidence="1" id="KW-0479">Metal-binding</keyword>
<organism evidence="7 8">
    <name type="scientific">Rhipicephalus sanguineus</name>
    <name type="common">Brown dog tick</name>
    <name type="synonym">Ixodes sanguineus</name>
    <dbReference type="NCBI Taxonomy" id="34632"/>
    <lineage>
        <taxon>Eukaryota</taxon>
        <taxon>Metazoa</taxon>
        <taxon>Ecdysozoa</taxon>
        <taxon>Arthropoda</taxon>
        <taxon>Chelicerata</taxon>
        <taxon>Arachnida</taxon>
        <taxon>Acari</taxon>
        <taxon>Parasitiformes</taxon>
        <taxon>Ixodida</taxon>
        <taxon>Ixodoidea</taxon>
        <taxon>Ixodidae</taxon>
        <taxon>Rhipicephalinae</taxon>
        <taxon>Rhipicephalus</taxon>
        <taxon>Rhipicephalus</taxon>
    </lineage>
</organism>
<dbReference type="Proteomes" id="UP000821837">
    <property type="component" value="Unassembled WGS sequence"/>
</dbReference>
<keyword evidence="8" id="KW-1185">Reference proteome</keyword>
<keyword evidence="2 5" id="KW-0863">Zinc-finger</keyword>
<dbReference type="GO" id="GO:0008270">
    <property type="term" value="F:zinc ion binding"/>
    <property type="evidence" value="ECO:0007669"/>
    <property type="project" value="UniProtKB-KW"/>
</dbReference>
<protein>
    <recommendedName>
        <fullName evidence="6">THAP-type domain-containing protein</fullName>
    </recommendedName>
</protein>
<dbReference type="Pfam" id="PF05485">
    <property type="entry name" value="THAP"/>
    <property type="match status" value="1"/>
</dbReference>
<proteinExistence type="predicted"/>
<evidence type="ECO:0000313" key="7">
    <source>
        <dbReference type="EMBL" id="KAH7955381.1"/>
    </source>
</evidence>
<evidence type="ECO:0000259" key="6">
    <source>
        <dbReference type="PROSITE" id="PS50950"/>
    </source>
</evidence>
<dbReference type="SUPFAM" id="SSF57716">
    <property type="entry name" value="Glucocorticoid receptor-like (DNA-binding domain)"/>
    <property type="match status" value="1"/>
</dbReference>
<dbReference type="EMBL" id="JABSTV010001250">
    <property type="protein sequence ID" value="KAH7955381.1"/>
    <property type="molecule type" value="Genomic_DNA"/>
</dbReference>
<sequence>MCCVPQCTNRAVKDEISLHSFPLDARFKKEWVVNLRIGKPVTTPMKTPKCGRLIEDDWIRLLCHHRTCPSELMTERTCQGYRKQQREMPVPLLDIVTRAS</sequence>
<dbReference type="VEuPathDB" id="VectorBase:RSAN_056155"/>
<reference evidence="7" key="1">
    <citation type="journal article" date="2020" name="Cell">
        <title>Large-Scale Comparative Analyses of Tick Genomes Elucidate Their Genetic Diversity and Vector Capacities.</title>
        <authorList>
            <consortium name="Tick Genome and Microbiome Consortium (TIGMIC)"/>
            <person name="Jia N."/>
            <person name="Wang J."/>
            <person name="Shi W."/>
            <person name="Du L."/>
            <person name="Sun Y."/>
            <person name="Zhan W."/>
            <person name="Jiang J.F."/>
            <person name="Wang Q."/>
            <person name="Zhang B."/>
            <person name="Ji P."/>
            <person name="Bell-Sakyi L."/>
            <person name="Cui X.M."/>
            <person name="Yuan T.T."/>
            <person name="Jiang B.G."/>
            <person name="Yang W.F."/>
            <person name="Lam T.T."/>
            <person name="Chang Q.C."/>
            <person name="Ding S.J."/>
            <person name="Wang X.J."/>
            <person name="Zhu J.G."/>
            <person name="Ruan X.D."/>
            <person name="Zhao L."/>
            <person name="Wei J.T."/>
            <person name="Ye R.Z."/>
            <person name="Que T.C."/>
            <person name="Du C.H."/>
            <person name="Zhou Y.H."/>
            <person name="Cheng J.X."/>
            <person name="Dai P.F."/>
            <person name="Guo W.B."/>
            <person name="Han X.H."/>
            <person name="Huang E.J."/>
            <person name="Li L.F."/>
            <person name="Wei W."/>
            <person name="Gao Y.C."/>
            <person name="Liu J.Z."/>
            <person name="Shao H.Z."/>
            <person name="Wang X."/>
            <person name="Wang C.C."/>
            <person name="Yang T.C."/>
            <person name="Huo Q.B."/>
            <person name="Li W."/>
            <person name="Chen H.Y."/>
            <person name="Chen S.E."/>
            <person name="Zhou L.G."/>
            <person name="Ni X.B."/>
            <person name="Tian J.H."/>
            <person name="Sheng Y."/>
            <person name="Liu T."/>
            <person name="Pan Y.S."/>
            <person name="Xia L.Y."/>
            <person name="Li J."/>
            <person name="Zhao F."/>
            <person name="Cao W.C."/>
        </authorList>
    </citation>
    <scope>NUCLEOTIDE SEQUENCE</scope>
    <source>
        <strain evidence="7">Rsan-2018</strain>
    </source>
</reference>
<dbReference type="AlphaFoldDB" id="A0A9D4PTF7"/>
<keyword evidence="3" id="KW-0862">Zinc</keyword>
<gene>
    <name evidence="7" type="ORF">HPB52_000803</name>
</gene>
<evidence type="ECO:0000313" key="8">
    <source>
        <dbReference type="Proteomes" id="UP000821837"/>
    </source>
</evidence>